<protein>
    <submittedName>
        <fullName evidence="7">Sigma-70 family RNA polymerase sigma factor</fullName>
    </submittedName>
</protein>
<dbReference type="InterPro" id="IPR013324">
    <property type="entry name" value="RNA_pol_sigma_r3/r4-like"/>
</dbReference>
<dbReference type="InterPro" id="IPR007627">
    <property type="entry name" value="RNA_pol_sigma70_r2"/>
</dbReference>
<dbReference type="GO" id="GO:0006352">
    <property type="term" value="P:DNA-templated transcription initiation"/>
    <property type="evidence" value="ECO:0007669"/>
    <property type="project" value="InterPro"/>
</dbReference>
<dbReference type="InterPro" id="IPR013325">
    <property type="entry name" value="RNA_pol_sigma_r2"/>
</dbReference>
<feature type="domain" description="RNA polymerase sigma factor 70 region 4 type 2" evidence="6">
    <location>
        <begin position="128"/>
        <end position="180"/>
    </location>
</feature>
<dbReference type="Pfam" id="PF04542">
    <property type="entry name" value="Sigma70_r2"/>
    <property type="match status" value="1"/>
</dbReference>
<dbReference type="OrthoDB" id="9784984at2"/>
<dbReference type="NCBIfam" id="TIGR02937">
    <property type="entry name" value="sigma70-ECF"/>
    <property type="match status" value="1"/>
</dbReference>
<dbReference type="SUPFAM" id="SSF88946">
    <property type="entry name" value="Sigma2 domain of RNA polymerase sigma factors"/>
    <property type="match status" value="1"/>
</dbReference>
<dbReference type="Proteomes" id="UP000282311">
    <property type="component" value="Unassembled WGS sequence"/>
</dbReference>
<dbReference type="EMBL" id="RBAH01000029">
    <property type="protein sequence ID" value="RKN71202.1"/>
    <property type="molecule type" value="Genomic_DNA"/>
</dbReference>
<dbReference type="AlphaFoldDB" id="A0A3B0BEX9"/>
<evidence type="ECO:0000259" key="6">
    <source>
        <dbReference type="Pfam" id="PF08281"/>
    </source>
</evidence>
<dbReference type="InterPro" id="IPR036388">
    <property type="entry name" value="WH-like_DNA-bd_sf"/>
</dbReference>
<organism evidence="7 8">
    <name type="scientific">Paenibacillus ginsengarvi</name>
    <dbReference type="NCBI Taxonomy" id="400777"/>
    <lineage>
        <taxon>Bacteria</taxon>
        <taxon>Bacillati</taxon>
        <taxon>Bacillota</taxon>
        <taxon>Bacilli</taxon>
        <taxon>Bacillales</taxon>
        <taxon>Paenibacillaceae</taxon>
        <taxon>Paenibacillus</taxon>
    </lineage>
</organism>
<evidence type="ECO:0000256" key="3">
    <source>
        <dbReference type="ARBA" id="ARBA00023082"/>
    </source>
</evidence>
<reference evidence="7 8" key="1">
    <citation type="journal article" date="2007" name="Int. J. Syst. Evol. Microbiol.">
        <title>Paenibacillus ginsengarvi sp. nov., isolated from soil from ginseng cultivation.</title>
        <authorList>
            <person name="Yoon M.H."/>
            <person name="Ten L.N."/>
            <person name="Im W.T."/>
        </authorList>
    </citation>
    <scope>NUCLEOTIDE SEQUENCE [LARGE SCALE GENOMIC DNA]</scope>
    <source>
        <strain evidence="7 8">KCTC 13059</strain>
    </source>
</reference>
<comment type="similarity">
    <text evidence="1">Belongs to the sigma-70 factor family. ECF subfamily.</text>
</comment>
<dbReference type="Pfam" id="PF08281">
    <property type="entry name" value="Sigma70_r4_2"/>
    <property type="match status" value="1"/>
</dbReference>
<dbReference type="CDD" id="cd06171">
    <property type="entry name" value="Sigma70_r4"/>
    <property type="match status" value="1"/>
</dbReference>
<evidence type="ECO:0000256" key="1">
    <source>
        <dbReference type="ARBA" id="ARBA00010641"/>
    </source>
</evidence>
<evidence type="ECO:0000313" key="7">
    <source>
        <dbReference type="EMBL" id="RKN71202.1"/>
    </source>
</evidence>
<evidence type="ECO:0000313" key="8">
    <source>
        <dbReference type="Proteomes" id="UP000282311"/>
    </source>
</evidence>
<dbReference type="Gene3D" id="1.10.1740.10">
    <property type="match status" value="1"/>
</dbReference>
<dbReference type="SUPFAM" id="SSF88659">
    <property type="entry name" value="Sigma3 and sigma4 domains of RNA polymerase sigma factors"/>
    <property type="match status" value="1"/>
</dbReference>
<dbReference type="InterPro" id="IPR014284">
    <property type="entry name" value="RNA_pol_sigma-70_dom"/>
</dbReference>
<keyword evidence="2" id="KW-0805">Transcription regulation</keyword>
<keyword evidence="8" id="KW-1185">Reference proteome</keyword>
<dbReference type="InterPro" id="IPR039425">
    <property type="entry name" value="RNA_pol_sigma-70-like"/>
</dbReference>
<keyword evidence="4" id="KW-0804">Transcription</keyword>
<accession>A0A3B0BEX9</accession>
<dbReference type="PANTHER" id="PTHR43133">
    <property type="entry name" value="RNA POLYMERASE ECF-TYPE SIGMA FACTO"/>
    <property type="match status" value="1"/>
</dbReference>
<name>A0A3B0BEX9_9BACL</name>
<dbReference type="InterPro" id="IPR013249">
    <property type="entry name" value="RNA_pol_sigma70_r4_t2"/>
</dbReference>
<dbReference type="GO" id="GO:0016987">
    <property type="term" value="F:sigma factor activity"/>
    <property type="evidence" value="ECO:0007669"/>
    <property type="project" value="UniProtKB-KW"/>
</dbReference>
<evidence type="ECO:0000256" key="4">
    <source>
        <dbReference type="ARBA" id="ARBA00023163"/>
    </source>
</evidence>
<dbReference type="RefSeq" id="WP_120750836.1">
    <property type="nucleotide sequence ID" value="NZ_RBAH01000029.1"/>
</dbReference>
<keyword evidence="3" id="KW-0731">Sigma factor</keyword>
<gene>
    <name evidence="7" type="ORF">D7M11_29345</name>
</gene>
<dbReference type="Gene3D" id="1.10.10.10">
    <property type="entry name" value="Winged helix-like DNA-binding domain superfamily/Winged helix DNA-binding domain"/>
    <property type="match status" value="1"/>
</dbReference>
<comment type="caution">
    <text evidence="7">The sequence shown here is derived from an EMBL/GenBank/DDBJ whole genome shotgun (WGS) entry which is preliminary data.</text>
</comment>
<proteinExistence type="inferred from homology"/>
<feature type="domain" description="RNA polymerase sigma-70 region 2" evidence="5">
    <location>
        <begin position="30"/>
        <end position="98"/>
    </location>
</feature>
<sequence length="192" mass="22452">MEVVHPAADRYLDKADKPDRLMSKEDFAHMFDLYHKRVYKYICYRIHHHYAAEDLCSQVFETVICKYDRYSPEKAAFEVWLFAIVRNVVTDYYRTQKKRALFSLDALRDLVMSKHSPEEQAIRDDNHRELFKALSKLREKERHLVAMKFGAGLKNAEIAELLGISESNAGVVLHRSLKKLQKTLEAGGVNYE</sequence>
<dbReference type="GO" id="GO:0003677">
    <property type="term" value="F:DNA binding"/>
    <property type="evidence" value="ECO:0007669"/>
    <property type="project" value="InterPro"/>
</dbReference>
<dbReference type="PANTHER" id="PTHR43133:SF57">
    <property type="entry name" value="RNA POLYMERASE SIGMA-70 FACTOR"/>
    <property type="match status" value="1"/>
</dbReference>
<evidence type="ECO:0000259" key="5">
    <source>
        <dbReference type="Pfam" id="PF04542"/>
    </source>
</evidence>
<evidence type="ECO:0000256" key="2">
    <source>
        <dbReference type="ARBA" id="ARBA00023015"/>
    </source>
</evidence>